<feature type="compositionally biased region" description="Low complexity" evidence="1">
    <location>
        <begin position="1959"/>
        <end position="1974"/>
    </location>
</feature>
<comment type="caution">
    <text evidence="3">The sequence shown here is derived from an EMBL/GenBank/DDBJ whole genome shotgun (WGS) entry which is preliminary data.</text>
</comment>
<feature type="compositionally biased region" description="Basic and acidic residues" evidence="1">
    <location>
        <begin position="610"/>
        <end position="619"/>
    </location>
</feature>
<dbReference type="GO" id="GO:0006508">
    <property type="term" value="P:proteolysis"/>
    <property type="evidence" value="ECO:0007669"/>
    <property type="project" value="UniProtKB-KW"/>
</dbReference>
<dbReference type="PROSITE" id="PS50235">
    <property type="entry name" value="USP_3"/>
    <property type="match status" value="3"/>
</dbReference>
<feature type="region of interest" description="Disordered" evidence="1">
    <location>
        <begin position="1199"/>
        <end position="1255"/>
    </location>
</feature>
<dbReference type="GO" id="GO:0042981">
    <property type="term" value="P:regulation of apoptotic process"/>
    <property type="evidence" value="ECO:0007669"/>
    <property type="project" value="TreeGrafter"/>
</dbReference>
<feature type="region of interest" description="Disordered" evidence="1">
    <location>
        <begin position="1274"/>
        <end position="1327"/>
    </location>
</feature>
<gene>
    <name evidence="3" type="ORF">QYF61_005490</name>
</gene>
<name>A0AAN7RS73_MYCAM</name>
<dbReference type="PROSITE" id="PS00973">
    <property type="entry name" value="USP_2"/>
    <property type="match status" value="3"/>
</dbReference>
<feature type="compositionally biased region" description="Gly residues" evidence="1">
    <location>
        <begin position="2030"/>
        <end position="2039"/>
    </location>
</feature>
<feature type="compositionally biased region" description="Basic and acidic residues" evidence="1">
    <location>
        <begin position="1283"/>
        <end position="1292"/>
    </location>
</feature>
<keyword evidence="4" id="KW-1185">Reference proteome</keyword>
<dbReference type="GO" id="GO:0005634">
    <property type="term" value="C:nucleus"/>
    <property type="evidence" value="ECO:0007669"/>
    <property type="project" value="TreeGrafter"/>
</dbReference>
<feature type="compositionally biased region" description="Low complexity" evidence="1">
    <location>
        <begin position="419"/>
        <end position="429"/>
    </location>
</feature>
<feature type="region of interest" description="Disordered" evidence="1">
    <location>
        <begin position="476"/>
        <end position="584"/>
    </location>
</feature>
<feature type="compositionally biased region" description="Basic and acidic residues" evidence="1">
    <location>
        <begin position="1380"/>
        <end position="1393"/>
    </location>
</feature>
<dbReference type="Pfam" id="PF00443">
    <property type="entry name" value="UCH"/>
    <property type="match status" value="3"/>
</dbReference>
<feature type="compositionally biased region" description="Basic and acidic residues" evidence="1">
    <location>
        <begin position="1949"/>
        <end position="1958"/>
    </location>
</feature>
<feature type="compositionally biased region" description="Polar residues" evidence="1">
    <location>
        <begin position="1822"/>
        <end position="1838"/>
    </location>
</feature>
<feature type="compositionally biased region" description="Basic and acidic residues" evidence="1">
    <location>
        <begin position="1211"/>
        <end position="1220"/>
    </location>
</feature>
<dbReference type="EMBL" id="JAUNZN010000045">
    <property type="protein sequence ID" value="KAK4806118.1"/>
    <property type="molecule type" value="Genomic_DNA"/>
</dbReference>
<dbReference type="PROSITE" id="PS00972">
    <property type="entry name" value="USP_1"/>
    <property type="match status" value="1"/>
</dbReference>
<dbReference type="GO" id="GO:0016579">
    <property type="term" value="P:protein deubiquitination"/>
    <property type="evidence" value="ECO:0007669"/>
    <property type="project" value="InterPro"/>
</dbReference>
<feature type="region of interest" description="Disordered" evidence="1">
    <location>
        <begin position="1865"/>
        <end position="1921"/>
    </location>
</feature>
<feature type="region of interest" description="Disordered" evidence="1">
    <location>
        <begin position="412"/>
        <end position="442"/>
    </location>
</feature>
<feature type="region of interest" description="Disordered" evidence="1">
    <location>
        <begin position="1743"/>
        <end position="1851"/>
    </location>
</feature>
<feature type="region of interest" description="Disordered" evidence="1">
    <location>
        <begin position="2011"/>
        <end position="2039"/>
    </location>
</feature>
<dbReference type="PANTHER" id="PTHR24006:SF727">
    <property type="entry name" value="UBIQUITIN CARBOXYL-TERMINAL HYDROLASE 42"/>
    <property type="match status" value="1"/>
</dbReference>
<dbReference type="FunFam" id="3.90.70.10:FF:000119">
    <property type="entry name" value="Ubiquitin specific peptidase 36"/>
    <property type="match status" value="1"/>
</dbReference>
<feature type="compositionally biased region" description="Low complexity" evidence="1">
    <location>
        <begin position="1293"/>
        <end position="1306"/>
    </location>
</feature>
<feature type="compositionally biased region" description="Polar residues" evidence="1">
    <location>
        <begin position="555"/>
        <end position="571"/>
    </location>
</feature>
<dbReference type="SUPFAM" id="SSF54001">
    <property type="entry name" value="Cysteine proteinases"/>
    <property type="match status" value="3"/>
</dbReference>
<dbReference type="Gene3D" id="3.90.70.10">
    <property type="entry name" value="Cysteine proteinases"/>
    <property type="match status" value="4"/>
</dbReference>
<feature type="compositionally biased region" description="Basic and acidic residues" evidence="1">
    <location>
        <begin position="682"/>
        <end position="691"/>
    </location>
</feature>
<feature type="compositionally biased region" description="Low complexity" evidence="1">
    <location>
        <begin position="620"/>
        <end position="635"/>
    </location>
</feature>
<dbReference type="Proteomes" id="UP001333110">
    <property type="component" value="Unassembled WGS sequence"/>
</dbReference>
<feature type="region of interest" description="Disordered" evidence="1">
    <location>
        <begin position="1013"/>
        <end position="1043"/>
    </location>
</feature>
<feature type="compositionally biased region" description="Basic and acidic residues" evidence="1">
    <location>
        <begin position="1877"/>
        <end position="1886"/>
    </location>
</feature>
<feature type="domain" description="USP" evidence="2">
    <location>
        <begin position="1473"/>
        <end position="1643"/>
    </location>
</feature>
<dbReference type="InterPro" id="IPR028889">
    <property type="entry name" value="USP"/>
</dbReference>
<evidence type="ECO:0000313" key="3">
    <source>
        <dbReference type="EMBL" id="KAK4806118.1"/>
    </source>
</evidence>
<feature type="region of interest" description="Disordered" evidence="1">
    <location>
        <begin position="1940"/>
        <end position="1993"/>
    </location>
</feature>
<accession>A0AAN7RS73</accession>
<sequence>MGKPSGWWLREVPGHWKTCGLEGTHPCAGPCHKGAVLQHPPAACDLTWSGLGILKSGPVKASWAELAFGITRLLPLLLVCLLFSNHLSFTARFSSTSVLFQSHCRGNGSARKDPLPPEKLCMDWQQRQRAGAGLHNLGNTCFLNSVLQCLTYTPPLANYLLSREHSQSCRQQGFCMMCIMEAHVNEVLHSSASAIQPRAVISVLTLTCSSCKAVSDSYEAFLDIPLDIKAASSVTAALEGFVKPEQLDGENCFKCSKCDKMVAASKRFTIHCVPKVLTLCLKRFGDFSGRKISKDVEYPEYLDLRPYTSQTAGEPLLYALYAVLVHHGGSCCAGHYFCYTKASNGLWYKMNDTSVDGCGTDTVLRQQAYLLFYVRCSDLRTGEGASSSPAPSYARSFLSQGGANSKQDMAVGMEDSAEDSSSSATASKSQLTRAGAQEASAGWPCPISSGRLDIASYMCRRQPDCPVPCQPSDRVLHTMGEGNNEEERRFSPSSRCQRNSARERARSRSPQGGKDLHSWFVENTDYEHSAGRRRRRTGPPSHQRAPRDGIAPRPSNASSQLAPAPTEQSLPGQREQSRSPWPGNDLRCWFVDTRNYDHSAGRRRRTSHPSCDRTARDDAAAGPSSTSSQSAPARRAAQEQTLPRQREQSRSPLWGSDCRSWSVVATDYDLSAGRRRRTTHPSCDRAARDDAAAGASNASSQSAPAHRAAQEQTLPRQRERSRSPLWGSDCRSWSVVATDYDLSAGRRRRTTHPSCDRAARDDAAAGASNASSQSAPARRAAEEQRAPVLRERSRSPLWGSDCRSWFVNHNPTKSKAPTYTCKGAKPPVEDSCSPGPHSCVEPSMTRSGKYVAPVYPICGCARANTESTAGPITCSSCKAVSDSYEAFLDIPLDIKVVEYPEYLDLRPYTSQTAGEPLLYALYAVLVHHGGSCCAGHYFCYTKASNGLWYKMNDTSVDGCGTDTVLRQQAYLLFYVRCSDLRTGEGASSSPAPSYARSFLSQGGANSKQDMAVGMEDSAEDSSSSATASKSQLTRAGAQEASAGWPCPISSGRLDIASYMCRRQPDCPVPCQPSDRVLHTMGEGNNEEERRFSPSSRCQRNSARERARSRSPQGGKDLHSWFVENTDYEHSAGRRRRRTGPPSHQRAPRDGIAPRPSNASSQLAPAPTEQSLPGQREQSRSPWPGNDLRCWFVDTRNYDHSAGRRRRTSHPSCDRTARDDAAAGPSSTSSQSAPARRAAQEQTLPRQRERSRSPLWGSDCRSWSVVATDYDLSAGRRRRTTHPSCDRAARDDAAAGASNASSQSAPAHRAAQEQTLPRQRERSRSPLWGSDCRSWSVVATDYDLSAGRRRRTTHPSCDRAARDDAAAGASNASSQSAPARRAAEEQRAPVLRERSRSPLWGSDCRSWFVNHNPTKSKAPTYTCKGAKPPVEDSCSPGPHSYVEPSMTRSGKYVAPVYPICGCARANTESTAGPITCSSCKAVSDSYEAFLDIPLDIKAASSVTAALEGFVKPEQLDGENCFKCSKCDKMVAASKRFTIHCVPKVLTLCLKRFGDFSGRKISKDVEYPEYLDLRPYTSQTAGEPLLYALYAVLVHHGGSCCAGHYFCYTKASNGLWYKMNDTSVDGCGTDTVLRQQAYLLFYVRCSDLRTGEGASSSPAPSYARSFLSQGGANSKQDMAVGMEDSAEDSSSSATASKSQLTRAGAQEASAGWPCPISSGRLDIASYMCRRQPDCPVPCQPSDRVLHTMGEGNNEEERRFSPSSRCQRNSARERARSRSPQGGKDLHSWFVENTDYEHSAGRRRRRTGPPSHQRAPRDGIAPRPSNASSQLAPAPTEQSLPGQREQSRSPWPGNDLRCWFVDTRNYDHSAGRRRRTSHPSCDRTARDDAAAGPSSTSSQSAPARRAAEEQTLPRQRERSRSPLWGSDCRSWSVVATDYDLSAGRRRRTTHPSCDRAARDDAAAGASNASSQSAPSRRAAQEQTLPRQRERSRSPLWGSDCRSWSVVATDYDLSAGRRRRVSAPKRCRTDKHSGGIGVDRGRL</sequence>
<feature type="region of interest" description="Disordered" evidence="1">
    <location>
        <begin position="1077"/>
        <end position="1185"/>
    </location>
</feature>
<evidence type="ECO:0000313" key="4">
    <source>
        <dbReference type="Proteomes" id="UP001333110"/>
    </source>
</evidence>
<feature type="region of interest" description="Disordered" evidence="1">
    <location>
        <begin position="745"/>
        <end position="792"/>
    </location>
</feature>
<feature type="compositionally biased region" description="Basic and acidic residues" evidence="1">
    <location>
        <begin position="1355"/>
        <end position="1364"/>
    </location>
</feature>
<feature type="compositionally biased region" description="Low complexity" evidence="1">
    <location>
        <begin position="764"/>
        <end position="778"/>
    </location>
</feature>
<proteinExistence type="predicted"/>
<feature type="compositionally biased region" description="Low complexity" evidence="1">
    <location>
        <begin position="692"/>
        <end position="705"/>
    </location>
</feature>
<feature type="compositionally biased region" description="Low complexity" evidence="1">
    <location>
        <begin position="1686"/>
        <end position="1696"/>
    </location>
</feature>
<feature type="compositionally biased region" description="Low complexity" evidence="1">
    <location>
        <begin position="1221"/>
        <end position="1236"/>
    </location>
</feature>
<dbReference type="GO" id="GO:0005829">
    <property type="term" value="C:cytosol"/>
    <property type="evidence" value="ECO:0007669"/>
    <property type="project" value="TreeGrafter"/>
</dbReference>
<feature type="region of interest" description="Disordered" evidence="1">
    <location>
        <begin position="1346"/>
        <end position="1393"/>
    </location>
</feature>
<feature type="compositionally biased region" description="Low complexity" evidence="1">
    <location>
        <begin position="1020"/>
        <end position="1030"/>
    </location>
</feature>
<feature type="compositionally biased region" description="Basic residues" evidence="1">
    <location>
        <begin position="2012"/>
        <end position="2025"/>
    </location>
</feature>
<dbReference type="PANTHER" id="PTHR24006">
    <property type="entry name" value="UBIQUITIN CARBOXYL-TERMINAL HYDROLASE"/>
    <property type="match status" value="1"/>
</dbReference>
<dbReference type="InterPro" id="IPR050164">
    <property type="entry name" value="Peptidase_C19"/>
</dbReference>
<feature type="region of interest" description="Disordered" evidence="1">
    <location>
        <begin position="1679"/>
        <end position="1709"/>
    </location>
</feature>
<dbReference type="InterPro" id="IPR018200">
    <property type="entry name" value="USP_CS"/>
</dbReference>
<dbReference type="InterPro" id="IPR038765">
    <property type="entry name" value="Papain-like_cys_pep_sf"/>
</dbReference>
<feature type="region of interest" description="Disordered" evidence="1">
    <location>
        <begin position="673"/>
        <end position="726"/>
    </location>
</feature>
<feature type="compositionally biased region" description="Polar residues" evidence="1">
    <location>
        <begin position="1156"/>
        <end position="1172"/>
    </location>
</feature>
<feature type="region of interest" description="Disordered" evidence="1">
    <location>
        <begin position="598"/>
        <end position="655"/>
    </location>
</feature>
<feature type="compositionally biased region" description="Low complexity" evidence="1">
    <location>
        <begin position="1365"/>
        <end position="1379"/>
    </location>
</feature>
<dbReference type="GO" id="GO:0004843">
    <property type="term" value="F:cysteine-type deubiquitinase activity"/>
    <property type="evidence" value="ECO:0007669"/>
    <property type="project" value="UniProtKB-EC"/>
</dbReference>
<reference evidence="3 4" key="1">
    <citation type="journal article" date="2023" name="J. Hered.">
        <title>Chromosome-level genome of the wood stork (Mycteria americana) provides insight into avian chromosome evolution.</title>
        <authorList>
            <person name="Flamio R. Jr."/>
            <person name="Ramstad K.M."/>
        </authorList>
    </citation>
    <scope>NUCLEOTIDE SEQUENCE [LARGE SCALE GENOMIC DNA]</scope>
    <source>
        <strain evidence="3">JAX WOST 10</strain>
    </source>
</reference>
<feature type="compositionally biased region" description="Basic and acidic residues" evidence="1">
    <location>
        <begin position="754"/>
        <end position="763"/>
    </location>
</feature>
<feature type="compositionally biased region" description="Basic and acidic residues" evidence="1">
    <location>
        <begin position="779"/>
        <end position="792"/>
    </location>
</feature>
<feature type="domain" description="USP" evidence="2">
    <location>
        <begin position="897"/>
        <end position="977"/>
    </location>
</feature>
<organism evidence="3 4">
    <name type="scientific">Mycteria americana</name>
    <name type="common">Wood stork</name>
    <dbReference type="NCBI Taxonomy" id="33587"/>
    <lineage>
        <taxon>Eukaryota</taxon>
        <taxon>Metazoa</taxon>
        <taxon>Chordata</taxon>
        <taxon>Craniata</taxon>
        <taxon>Vertebrata</taxon>
        <taxon>Euteleostomi</taxon>
        <taxon>Archelosauria</taxon>
        <taxon>Archosauria</taxon>
        <taxon>Dinosauria</taxon>
        <taxon>Saurischia</taxon>
        <taxon>Theropoda</taxon>
        <taxon>Coelurosauria</taxon>
        <taxon>Aves</taxon>
        <taxon>Neognathae</taxon>
        <taxon>Neoaves</taxon>
        <taxon>Aequornithes</taxon>
        <taxon>Ciconiiformes</taxon>
        <taxon>Ciconiidae</taxon>
        <taxon>Mycteria</taxon>
    </lineage>
</organism>
<evidence type="ECO:0000256" key="1">
    <source>
        <dbReference type="SAM" id="MobiDB-lite"/>
    </source>
</evidence>
<evidence type="ECO:0000259" key="2">
    <source>
        <dbReference type="PROSITE" id="PS50235"/>
    </source>
</evidence>
<protein>
    <recommendedName>
        <fullName evidence="2">USP domain-containing protein</fullName>
    </recommendedName>
</protein>
<dbReference type="InterPro" id="IPR001394">
    <property type="entry name" value="Peptidase_C19_UCH"/>
</dbReference>
<feature type="domain" description="USP" evidence="2">
    <location>
        <begin position="132"/>
        <end position="376"/>
    </location>
</feature>